<keyword evidence="2" id="KW-1133">Transmembrane helix</keyword>
<keyword evidence="4" id="KW-1185">Reference proteome</keyword>
<feature type="transmembrane region" description="Helical" evidence="2">
    <location>
        <begin position="6"/>
        <end position="24"/>
    </location>
</feature>
<keyword evidence="2" id="KW-0812">Transmembrane</keyword>
<dbReference type="Proteomes" id="UP000717328">
    <property type="component" value="Unassembled WGS sequence"/>
</dbReference>
<protein>
    <submittedName>
        <fullName evidence="3">Uncharacterized protein</fullName>
    </submittedName>
</protein>
<accession>A0A9P7K3W4</accession>
<keyword evidence="2" id="KW-0472">Membrane</keyword>
<proteinExistence type="predicted"/>
<feature type="compositionally biased region" description="Low complexity" evidence="1">
    <location>
        <begin position="105"/>
        <end position="126"/>
    </location>
</feature>
<dbReference type="OrthoDB" id="3260758at2759"/>
<evidence type="ECO:0000256" key="2">
    <source>
        <dbReference type="SAM" id="Phobius"/>
    </source>
</evidence>
<gene>
    <name evidence="3" type="ORF">H0H81_010768</name>
</gene>
<reference evidence="3" key="1">
    <citation type="submission" date="2021-02" db="EMBL/GenBank/DDBJ databases">
        <authorList>
            <person name="Nieuwenhuis M."/>
            <person name="Van De Peppel L.J.J."/>
        </authorList>
    </citation>
    <scope>NUCLEOTIDE SEQUENCE</scope>
    <source>
        <strain evidence="3">D49</strain>
    </source>
</reference>
<name>A0A9P7K3W4_9AGAR</name>
<evidence type="ECO:0000313" key="3">
    <source>
        <dbReference type="EMBL" id="KAG5635564.1"/>
    </source>
</evidence>
<organism evidence="3 4">
    <name type="scientific">Sphagnurus paluster</name>
    <dbReference type="NCBI Taxonomy" id="117069"/>
    <lineage>
        <taxon>Eukaryota</taxon>
        <taxon>Fungi</taxon>
        <taxon>Dikarya</taxon>
        <taxon>Basidiomycota</taxon>
        <taxon>Agaricomycotina</taxon>
        <taxon>Agaricomycetes</taxon>
        <taxon>Agaricomycetidae</taxon>
        <taxon>Agaricales</taxon>
        <taxon>Tricholomatineae</taxon>
        <taxon>Lyophyllaceae</taxon>
        <taxon>Sphagnurus</taxon>
    </lineage>
</organism>
<dbReference type="EMBL" id="JABCKI010006063">
    <property type="protein sequence ID" value="KAG5635564.1"/>
    <property type="molecule type" value="Genomic_DNA"/>
</dbReference>
<feature type="region of interest" description="Disordered" evidence="1">
    <location>
        <begin position="95"/>
        <end position="126"/>
    </location>
</feature>
<reference evidence="3" key="2">
    <citation type="submission" date="2021-10" db="EMBL/GenBank/DDBJ databases">
        <title>Phylogenomics reveals ancestral predisposition of the termite-cultivated fungus Termitomyces towards a domesticated lifestyle.</title>
        <authorList>
            <person name="Auxier B."/>
            <person name="Grum-Grzhimaylo A."/>
            <person name="Cardenas M.E."/>
            <person name="Lodge J.D."/>
            <person name="Laessoe T."/>
            <person name="Pedersen O."/>
            <person name="Smith M.E."/>
            <person name="Kuyper T.W."/>
            <person name="Franco-Molano E.A."/>
            <person name="Baroni T.J."/>
            <person name="Aanen D.K."/>
        </authorList>
    </citation>
    <scope>NUCLEOTIDE SEQUENCE</scope>
    <source>
        <strain evidence="3">D49</strain>
    </source>
</reference>
<comment type="caution">
    <text evidence="3">The sequence shown here is derived from an EMBL/GenBank/DDBJ whole genome shotgun (WGS) entry which is preliminary data.</text>
</comment>
<evidence type="ECO:0000256" key="1">
    <source>
        <dbReference type="SAM" id="MobiDB-lite"/>
    </source>
</evidence>
<dbReference type="AlphaFoldDB" id="A0A9P7K3W4"/>
<feature type="non-terminal residue" evidence="3">
    <location>
        <position position="1"/>
    </location>
</feature>
<evidence type="ECO:0000313" key="4">
    <source>
        <dbReference type="Proteomes" id="UP000717328"/>
    </source>
</evidence>
<sequence length="152" mass="16347">MAHDDPGLLWLTIPTVLIVSTYFVRKWYLARRLRLHGIGKGGALRGILYWLNTRCLRPSSLRSLQLENTTAAPGFQTSVRRVRITPEIAARIKRGEEVSPEEIARASAAADAEEQQAPRVNSLAGRGVEERGLGELASASASVGASAAAAGE</sequence>